<evidence type="ECO:0000313" key="2">
    <source>
        <dbReference type="Proteomes" id="UP000008177"/>
    </source>
</evidence>
<evidence type="ECO:0000313" key="1">
    <source>
        <dbReference type="EMBL" id="CCD34853.1"/>
    </source>
</evidence>
<dbReference type="InParanoid" id="G2YCM4"/>
<dbReference type="AlphaFoldDB" id="G2YCM4"/>
<gene>
    <name evidence="1" type="ORF">BofuT4_uP098290.1</name>
</gene>
<accession>G2YCM4</accession>
<reference evidence="2" key="1">
    <citation type="journal article" date="2011" name="PLoS Genet.">
        <title>Genomic analysis of the necrotrophic fungal pathogens Sclerotinia sclerotiorum and Botrytis cinerea.</title>
        <authorList>
            <person name="Amselem J."/>
            <person name="Cuomo C.A."/>
            <person name="van Kan J.A."/>
            <person name="Viaud M."/>
            <person name="Benito E.P."/>
            <person name="Couloux A."/>
            <person name="Coutinho P.M."/>
            <person name="de Vries R.P."/>
            <person name="Dyer P.S."/>
            <person name="Fillinger S."/>
            <person name="Fournier E."/>
            <person name="Gout L."/>
            <person name="Hahn M."/>
            <person name="Kohn L."/>
            <person name="Lapalu N."/>
            <person name="Plummer K.M."/>
            <person name="Pradier J.M."/>
            <person name="Quevillon E."/>
            <person name="Sharon A."/>
            <person name="Simon A."/>
            <person name="ten Have A."/>
            <person name="Tudzynski B."/>
            <person name="Tudzynski P."/>
            <person name="Wincker P."/>
            <person name="Andrew M."/>
            <person name="Anthouard V."/>
            <person name="Beever R.E."/>
            <person name="Beffa R."/>
            <person name="Benoit I."/>
            <person name="Bouzid O."/>
            <person name="Brault B."/>
            <person name="Chen Z."/>
            <person name="Choquer M."/>
            <person name="Collemare J."/>
            <person name="Cotton P."/>
            <person name="Danchin E.G."/>
            <person name="Da Silva C."/>
            <person name="Gautier A."/>
            <person name="Giraud C."/>
            <person name="Giraud T."/>
            <person name="Gonzalez C."/>
            <person name="Grossetete S."/>
            <person name="Guldener U."/>
            <person name="Henrissat B."/>
            <person name="Howlett B.J."/>
            <person name="Kodira C."/>
            <person name="Kretschmer M."/>
            <person name="Lappartient A."/>
            <person name="Leroch M."/>
            <person name="Levis C."/>
            <person name="Mauceli E."/>
            <person name="Neuveglise C."/>
            <person name="Oeser B."/>
            <person name="Pearson M."/>
            <person name="Poulain J."/>
            <person name="Poussereau N."/>
            <person name="Quesneville H."/>
            <person name="Rascle C."/>
            <person name="Schumacher J."/>
            <person name="Segurens B."/>
            <person name="Sexton A."/>
            <person name="Silva E."/>
            <person name="Sirven C."/>
            <person name="Soanes D.M."/>
            <person name="Talbot N.J."/>
            <person name="Templeton M."/>
            <person name="Yandava C."/>
            <person name="Yarden O."/>
            <person name="Zeng Q."/>
            <person name="Rollins J.A."/>
            <person name="Lebrun M.H."/>
            <person name="Dickman M."/>
        </authorList>
    </citation>
    <scope>NUCLEOTIDE SEQUENCE [LARGE SCALE GENOMIC DNA]</scope>
    <source>
        <strain evidence="2">T4</strain>
    </source>
</reference>
<organism evidence="1 2">
    <name type="scientific">Botryotinia fuckeliana (strain T4)</name>
    <name type="common">Noble rot fungus</name>
    <name type="synonym">Botrytis cinerea</name>
    <dbReference type="NCBI Taxonomy" id="999810"/>
    <lineage>
        <taxon>Eukaryota</taxon>
        <taxon>Fungi</taxon>
        <taxon>Dikarya</taxon>
        <taxon>Ascomycota</taxon>
        <taxon>Pezizomycotina</taxon>
        <taxon>Leotiomycetes</taxon>
        <taxon>Helotiales</taxon>
        <taxon>Sclerotiniaceae</taxon>
        <taxon>Botrytis</taxon>
    </lineage>
</organism>
<dbReference type="Proteomes" id="UP000008177">
    <property type="component" value="Unplaced contigs"/>
</dbReference>
<name>G2YCM4_BOTF4</name>
<proteinExistence type="predicted"/>
<dbReference type="EMBL" id="FQ790318">
    <property type="protein sequence ID" value="CCD34853.1"/>
    <property type="molecule type" value="Genomic_DNA"/>
</dbReference>
<dbReference type="HOGENOM" id="CLU_2687526_0_0_1"/>
<sequence length="74" mass="8503">MHSFTLITVDIRIPPPIKPIRVLNTAMIGRRFTSSLAFRNFRGKPLDMSVRNSPMPNISHCEEEKQNMCRSAVF</sequence>
<protein>
    <submittedName>
        <fullName evidence="1">Uncharacterized protein</fullName>
    </submittedName>
</protein>